<evidence type="ECO:0008006" key="3">
    <source>
        <dbReference type="Google" id="ProtNLM"/>
    </source>
</evidence>
<evidence type="ECO:0000313" key="1">
    <source>
        <dbReference type="EMBL" id="QOR71610.1"/>
    </source>
</evidence>
<dbReference type="Proteomes" id="UP000593758">
    <property type="component" value="Chromosome"/>
</dbReference>
<name>A0A7M1SVK6_9MICO</name>
<gene>
    <name evidence="1" type="ORF">IM660_04795</name>
</gene>
<reference evidence="1 2" key="1">
    <citation type="submission" date="2020-10" db="EMBL/GenBank/DDBJ databases">
        <title>Haloactinobacterium sp. RN3S43, a bacterium isolated from saline soil.</title>
        <authorList>
            <person name="Sun J.-Q."/>
        </authorList>
    </citation>
    <scope>NUCLEOTIDE SEQUENCE [LARGE SCALE GENOMIC DNA]</scope>
    <source>
        <strain evidence="1 2">RN3S43</strain>
    </source>
</reference>
<dbReference type="Gene3D" id="2.130.10.10">
    <property type="entry name" value="YVTN repeat-like/Quinoprotein amine dehydrogenase"/>
    <property type="match status" value="1"/>
</dbReference>
<dbReference type="KEGG" id="halt:IM660_04795"/>
<dbReference type="SUPFAM" id="SSF69304">
    <property type="entry name" value="Tricorn protease N-terminal domain"/>
    <property type="match status" value="1"/>
</dbReference>
<dbReference type="InterPro" id="IPR015943">
    <property type="entry name" value="WD40/YVTN_repeat-like_dom_sf"/>
</dbReference>
<proteinExistence type="predicted"/>
<dbReference type="AlphaFoldDB" id="A0A7M1SVK6"/>
<protein>
    <recommendedName>
        <fullName evidence="3">Oligogalacturonate lyase domain-containing protein</fullName>
    </recommendedName>
</protein>
<accession>A0A7M1SVK6</accession>
<dbReference type="RefSeq" id="WP_193498266.1">
    <property type="nucleotide sequence ID" value="NZ_CP063169.1"/>
</dbReference>
<dbReference type="EMBL" id="CP063169">
    <property type="protein sequence ID" value="QOR71610.1"/>
    <property type="molecule type" value="Genomic_DNA"/>
</dbReference>
<keyword evidence="2" id="KW-1185">Reference proteome</keyword>
<sequence>MASTVGLRNSYLTYPHANGFYGGGRCVALGVYGPQPWIAGVDLRGGASEVLIGPEWFPQVGSGAVLWFDVALDAEVLVSSWGGRVIARDLRGTDVDVVYAVPPGWELDGLCSISRDGARVLIVRRRAGVSEILEVERGTGRSRLVVSHGWYANHAHYCPHDEAWVAYSHEGSAGSVSDRVWAWHATAAPDGVNVVDQSRLAEPDGHAGGHVWLGHERWAFHDAAAVVVAYGDSPVGPRGVYLVHADGRVPVLVSRADRDWHCGISRDGRAVVVDTTGLEGAPGRGWAGAAGLSSVVHVDLATGARTELARTQVRDHPFHPHPCFTPDGAAVLYNAVERAADGTVGRSVASVAVPAASS</sequence>
<organism evidence="1 2">
    <name type="scientific">Ruania alkalisoli</name>
    <dbReference type="NCBI Taxonomy" id="2779775"/>
    <lineage>
        <taxon>Bacteria</taxon>
        <taxon>Bacillati</taxon>
        <taxon>Actinomycetota</taxon>
        <taxon>Actinomycetes</taxon>
        <taxon>Micrococcales</taxon>
        <taxon>Ruaniaceae</taxon>
        <taxon>Ruania</taxon>
    </lineage>
</organism>
<evidence type="ECO:0000313" key="2">
    <source>
        <dbReference type="Proteomes" id="UP000593758"/>
    </source>
</evidence>